<evidence type="ECO:0000313" key="7">
    <source>
        <dbReference type="RefSeq" id="XP_007523572.2"/>
    </source>
</evidence>
<evidence type="ECO:0000256" key="4">
    <source>
        <dbReference type="ARBA" id="ARBA00025724"/>
    </source>
</evidence>
<gene>
    <name evidence="7" type="primary">LOC103113910</name>
</gene>
<dbReference type="Gene3D" id="1.20.1250.40">
    <property type="match status" value="1"/>
</dbReference>
<dbReference type="GO" id="GO:0000166">
    <property type="term" value="F:nucleotide binding"/>
    <property type="evidence" value="ECO:0007669"/>
    <property type="project" value="InterPro"/>
</dbReference>
<keyword evidence="2 7" id="KW-0804">Transcription</keyword>
<evidence type="ECO:0000256" key="1">
    <source>
        <dbReference type="ARBA" id="ARBA00004123"/>
    </source>
</evidence>
<dbReference type="InParanoid" id="A0A1S2ZRT8"/>
<accession>A0A1S2ZRT8</accession>
<dbReference type="GO" id="GO:0000428">
    <property type="term" value="C:DNA-directed RNA polymerase complex"/>
    <property type="evidence" value="ECO:0007669"/>
    <property type="project" value="UniProtKB-KW"/>
</dbReference>
<organism evidence="6 7">
    <name type="scientific">Erinaceus europaeus</name>
    <name type="common">Western European hedgehog</name>
    <dbReference type="NCBI Taxonomy" id="9365"/>
    <lineage>
        <taxon>Eukaryota</taxon>
        <taxon>Metazoa</taxon>
        <taxon>Chordata</taxon>
        <taxon>Craniata</taxon>
        <taxon>Vertebrata</taxon>
        <taxon>Euteleostomi</taxon>
        <taxon>Mammalia</taxon>
        <taxon>Eutheria</taxon>
        <taxon>Laurasiatheria</taxon>
        <taxon>Eulipotyphla</taxon>
        <taxon>Erinaceidae</taxon>
        <taxon>Erinaceinae</taxon>
        <taxon>Erinaceus</taxon>
    </lineage>
</organism>
<dbReference type="InterPro" id="IPR045222">
    <property type="entry name" value="Rpb4-like"/>
</dbReference>
<evidence type="ECO:0000259" key="5">
    <source>
        <dbReference type="SMART" id="SM00657"/>
    </source>
</evidence>
<dbReference type="STRING" id="9365.ENSEEUP00000009174"/>
<dbReference type="AlphaFoldDB" id="A0A1S2ZRT8"/>
<dbReference type="GO" id="GO:0005634">
    <property type="term" value="C:nucleus"/>
    <property type="evidence" value="ECO:0007669"/>
    <property type="project" value="UniProtKB-SubCell"/>
</dbReference>
<dbReference type="GO" id="GO:0006352">
    <property type="term" value="P:DNA-templated transcription initiation"/>
    <property type="evidence" value="ECO:0007669"/>
    <property type="project" value="InterPro"/>
</dbReference>
<keyword evidence="3" id="KW-0539">Nucleus</keyword>
<keyword evidence="6" id="KW-1185">Reference proteome</keyword>
<feature type="domain" description="RNA polymerase Rpb4/RPC9 core" evidence="5">
    <location>
        <begin position="136"/>
        <end position="253"/>
    </location>
</feature>
<sequence>MYSNHLYHQYFQDFKSVGEIEIKMCCSSQRCINSKTRKTEPCGEELRETIVEIKQSRDQGQLGGGLHICVEFEVCIPLLSLNHAAKALVYAAESGPGKEDFGRLFTVELSSFLAAGCSDLWAIDAEEDASQLIFPKEFETTETLLNSEVHLLLEHRKQQNESAEDEQELSKVFIKTLNSTAHFSPFKNRDTIASVCSLLLQKKLHKVELARLANLWPEAAEESKARIPSLEGRFEDEELWQILNNIQTKCSSQY</sequence>
<dbReference type="InterPro" id="IPR038324">
    <property type="entry name" value="Rpb4/RPC9_sf"/>
</dbReference>
<dbReference type="OrthoDB" id="2186918at2759"/>
<comment type="subcellular location">
    <subcellularLocation>
        <location evidence="1">Nucleus</location>
    </subcellularLocation>
</comment>
<dbReference type="GeneID" id="103113910"/>
<dbReference type="SMART" id="SM00657">
    <property type="entry name" value="RPOL4c"/>
    <property type="match status" value="1"/>
</dbReference>
<dbReference type="InterPro" id="IPR005574">
    <property type="entry name" value="Rpb4/RPC9"/>
</dbReference>
<dbReference type="RefSeq" id="XP_007523572.2">
    <property type="nucleotide sequence ID" value="XM_007523510.2"/>
</dbReference>
<evidence type="ECO:0000313" key="6">
    <source>
        <dbReference type="Proteomes" id="UP001652624"/>
    </source>
</evidence>
<keyword evidence="2 7" id="KW-0240">DNA-directed RNA polymerase</keyword>
<evidence type="ECO:0000256" key="2">
    <source>
        <dbReference type="ARBA" id="ARBA00022478"/>
    </source>
</evidence>
<reference evidence="7" key="1">
    <citation type="submission" date="2025-08" db="UniProtKB">
        <authorList>
            <consortium name="RefSeq"/>
        </authorList>
    </citation>
    <scope>IDENTIFICATION</scope>
</reference>
<dbReference type="InterPro" id="IPR006590">
    <property type="entry name" value="RNA_pol_Rpb4/RPC9_core"/>
</dbReference>
<evidence type="ECO:0000256" key="3">
    <source>
        <dbReference type="ARBA" id="ARBA00023242"/>
    </source>
</evidence>
<dbReference type="eggNOG" id="KOG2351">
    <property type="taxonomic scope" value="Eukaryota"/>
</dbReference>
<dbReference type="PANTHER" id="PTHR21297">
    <property type="entry name" value="DNA-DIRECTED RNA POLYMERASE II"/>
    <property type="match status" value="1"/>
</dbReference>
<dbReference type="FunCoup" id="A0A1S2ZRT8">
    <property type="interactions" value="3665"/>
</dbReference>
<dbReference type="Pfam" id="PF03874">
    <property type="entry name" value="RNA_pol_Rpb4"/>
    <property type="match status" value="1"/>
</dbReference>
<dbReference type="InterPro" id="IPR010997">
    <property type="entry name" value="HRDC-like_sf"/>
</dbReference>
<proteinExistence type="inferred from homology"/>
<dbReference type="SUPFAM" id="SSF47819">
    <property type="entry name" value="HRDC-like"/>
    <property type="match status" value="1"/>
</dbReference>
<dbReference type="Proteomes" id="UP001652624">
    <property type="component" value="Chromosome 5"/>
</dbReference>
<protein>
    <submittedName>
        <fullName evidence="7">DNA-directed RNA polymerase II subunit RPB4</fullName>
    </submittedName>
</protein>
<name>A0A1S2ZRT8_ERIEU</name>
<comment type="similarity">
    <text evidence="4">Belongs to the eukaryotic RPB4 RNA polymerase subunit family.</text>
</comment>